<protein>
    <submittedName>
        <fullName evidence="1">Uncharacterized protein</fullName>
    </submittedName>
</protein>
<evidence type="ECO:0000313" key="1">
    <source>
        <dbReference type="EMBL" id="KAJ1170910.1"/>
    </source>
</evidence>
<organism evidence="1 2">
    <name type="scientific">Pleurodeles waltl</name>
    <name type="common">Iberian ribbed newt</name>
    <dbReference type="NCBI Taxonomy" id="8319"/>
    <lineage>
        <taxon>Eukaryota</taxon>
        <taxon>Metazoa</taxon>
        <taxon>Chordata</taxon>
        <taxon>Craniata</taxon>
        <taxon>Vertebrata</taxon>
        <taxon>Euteleostomi</taxon>
        <taxon>Amphibia</taxon>
        <taxon>Batrachia</taxon>
        <taxon>Caudata</taxon>
        <taxon>Salamandroidea</taxon>
        <taxon>Salamandridae</taxon>
        <taxon>Pleurodelinae</taxon>
        <taxon>Pleurodeles</taxon>
    </lineage>
</organism>
<accession>A0AAV7T3V8</accession>
<dbReference type="Proteomes" id="UP001066276">
    <property type="component" value="Chromosome 4_1"/>
</dbReference>
<gene>
    <name evidence="1" type="ORF">NDU88_002781</name>
</gene>
<evidence type="ECO:0000313" key="2">
    <source>
        <dbReference type="Proteomes" id="UP001066276"/>
    </source>
</evidence>
<name>A0AAV7T3V8_PLEWA</name>
<sequence length="78" mass="8789">MVCSVGTRWDDDERVAIDKQSSCFSMRLKWYQTSCPGFYPCDATDYRGFPFGPLLGRQSAFRDTGTTVACFLVLIGDM</sequence>
<keyword evidence="2" id="KW-1185">Reference proteome</keyword>
<proteinExistence type="predicted"/>
<comment type="caution">
    <text evidence="1">The sequence shown here is derived from an EMBL/GenBank/DDBJ whole genome shotgun (WGS) entry which is preliminary data.</text>
</comment>
<dbReference type="AlphaFoldDB" id="A0AAV7T3V8"/>
<dbReference type="EMBL" id="JANPWB010000007">
    <property type="protein sequence ID" value="KAJ1170910.1"/>
    <property type="molecule type" value="Genomic_DNA"/>
</dbReference>
<reference evidence="1" key="1">
    <citation type="journal article" date="2022" name="bioRxiv">
        <title>Sequencing and chromosome-scale assembly of the giantPleurodeles waltlgenome.</title>
        <authorList>
            <person name="Brown T."/>
            <person name="Elewa A."/>
            <person name="Iarovenko S."/>
            <person name="Subramanian E."/>
            <person name="Araus A.J."/>
            <person name="Petzold A."/>
            <person name="Susuki M."/>
            <person name="Suzuki K.-i.T."/>
            <person name="Hayashi T."/>
            <person name="Toyoda A."/>
            <person name="Oliveira C."/>
            <person name="Osipova E."/>
            <person name="Leigh N.D."/>
            <person name="Simon A."/>
            <person name="Yun M.H."/>
        </authorList>
    </citation>
    <scope>NUCLEOTIDE SEQUENCE</scope>
    <source>
        <strain evidence="1">20211129_DDA</strain>
        <tissue evidence="1">Liver</tissue>
    </source>
</reference>